<feature type="domain" description="PAS" evidence="8">
    <location>
        <begin position="299"/>
        <end position="370"/>
    </location>
</feature>
<dbReference type="Gene3D" id="3.30.450.40">
    <property type="match status" value="1"/>
</dbReference>
<dbReference type="EC" id="2.7.13.3" evidence="2"/>
<keyword evidence="3 4" id="KW-0597">Phosphoprotein</keyword>
<keyword evidence="5" id="KW-0472">Membrane</keyword>
<dbReference type="AlphaFoldDB" id="A0A933SBY7"/>
<keyword evidence="5" id="KW-0812">Transmembrane</keyword>
<dbReference type="InterPro" id="IPR011006">
    <property type="entry name" value="CheY-like_superfamily"/>
</dbReference>
<evidence type="ECO:0000256" key="4">
    <source>
        <dbReference type="PROSITE-ProRule" id="PRU00169"/>
    </source>
</evidence>
<dbReference type="PANTHER" id="PTHR43065:SF42">
    <property type="entry name" value="TWO-COMPONENT SENSOR PPRA"/>
    <property type="match status" value="1"/>
</dbReference>
<evidence type="ECO:0000256" key="2">
    <source>
        <dbReference type="ARBA" id="ARBA00012438"/>
    </source>
</evidence>
<dbReference type="PROSITE" id="PS50110">
    <property type="entry name" value="RESPONSE_REGULATORY"/>
    <property type="match status" value="1"/>
</dbReference>
<dbReference type="SMART" id="SM00448">
    <property type="entry name" value="REC"/>
    <property type="match status" value="1"/>
</dbReference>
<comment type="catalytic activity">
    <reaction evidence="1">
        <text>ATP + protein L-histidine = ADP + protein N-phospho-L-histidine.</text>
        <dbReference type="EC" id="2.7.13.3"/>
    </reaction>
</comment>
<dbReference type="InterPro" id="IPR005467">
    <property type="entry name" value="His_kinase_dom"/>
</dbReference>
<proteinExistence type="predicted"/>
<dbReference type="Gene3D" id="1.10.287.130">
    <property type="match status" value="1"/>
</dbReference>
<feature type="modified residue" description="4-aspartylphosphate" evidence="4">
    <location>
        <position position="1010"/>
    </location>
</feature>
<accession>A0A933SBY7</accession>
<dbReference type="InterPro" id="IPR029016">
    <property type="entry name" value="GAF-like_dom_sf"/>
</dbReference>
<dbReference type="SUPFAM" id="SSF55781">
    <property type="entry name" value="GAF domain-like"/>
    <property type="match status" value="1"/>
</dbReference>
<gene>
    <name evidence="9" type="ORF">HZA61_07410</name>
</gene>
<dbReference type="InterPro" id="IPR001789">
    <property type="entry name" value="Sig_transdc_resp-reg_receiver"/>
</dbReference>
<dbReference type="Pfam" id="PF13188">
    <property type="entry name" value="PAS_8"/>
    <property type="match status" value="2"/>
</dbReference>
<dbReference type="InterPro" id="IPR003661">
    <property type="entry name" value="HisK_dim/P_dom"/>
</dbReference>
<reference evidence="9" key="1">
    <citation type="submission" date="2020-07" db="EMBL/GenBank/DDBJ databases">
        <title>Huge and variable diversity of episymbiotic CPR bacteria and DPANN archaea in groundwater ecosystems.</title>
        <authorList>
            <person name="He C.Y."/>
            <person name="Keren R."/>
            <person name="Whittaker M."/>
            <person name="Farag I.F."/>
            <person name="Doudna J."/>
            <person name="Cate J.H.D."/>
            <person name="Banfield J.F."/>
        </authorList>
    </citation>
    <scope>NUCLEOTIDE SEQUENCE</scope>
    <source>
        <strain evidence="9">NC_groundwater_1813_Pr3_B-0.1um_71_17</strain>
    </source>
</reference>
<dbReference type="InterPro" id="IPR000014">
    <property type="entry name" value="PAS"/>
</dbReference>
<dbReference type="PROSITE" id="PS50112">
    <property type="entry name" value="PAS"/>
    <property type="match status" value="2"/>
</dbReference>
<evidence type="ECO:0000256" key="3">
    <source>
        <dbReference type="ARBA" id="ARBA00022553"/>
    </source>
</evidence>
<dbReference type="Pfam" id="PF02518">
    <property type="entry name" value="HATPase_c"/>
    <property type="match status" value="1"/>
</dbReference>
<dbReference type="InterPro" id="IPR003594">
    <property type="entry name" value="HATPase_dom"/>
</dbReference>
<dbReference type="SUPFAM" id="SSF55785">
    <property type="entry name" value="PYP-like sensor domain (PAS domain)"/>
    <property type="match status" value="2"/>
</dbReference>
<dbReference type="NCBIfam" id="TIGR00229">
    <property type="entry name" value="sensory_box"/>
    <property type="match status" value="2"/>
</dbReference>
<sequence>MPLSSTAGSRSRVRPIGRFALTLIAVLVAAAALFEFLLLPRVRRDTVSRVEHEMAMVLEVRRGAIERWIIDGMADAKTVASFPSSRALVNPASGHEIDREFTGILNEFARQHEIASIGVFDSLSRLRASTTAHRFADEAWSSLRYPQPGRGDEYVAFVALSNGEPTVAIRVPVAPGGGHVYTTHTPQRWLTALLASSALPIPGAQISLVERTREGDRVMLGRVPAVAPGERLLRRETSIPGSAWYLEIAVPESKPLAGTIARMRGWELGTLAFLAAITALVHALAWGQRRAIEAAVQRSRARFSLLLEHANDAILFLDDNGVVLRCNQRAEEFYGVASGGLTGLQLARDLTVTGPPTPLTDGLHEAVHRTAGGSATAVEVSAKRAEAGERTITVALVRDVQQRIEQERRLLRLNRNLRTAAAVGAAAMREDDEARLIDESVALVVAHGGIEVAAVAVATGPESLRWAARAHAPGAADPGLALPDALAHEAIASAETVCRTFGAENTPPGEPERAWLQAGVRAALCVPVRVSGRQWGAVLLLARSEAEFEPESRTLIENVVRDVGFAVESIGERTARRELEATLQALFESGPVGIAVMDPGDRLTEANHEFLRIIGRSHDEVVSGAVNWMEFCTCMGADGRPMPCTFSTPFETDFTRADGSRIGVFVGRVHLAGEHARSIAVVLDLSAQRATAESLRQTQQQLIQSQKLETIGRLAGGVAHDFNNLLTVIQGYTQIVQSAGAQTEADAAALSQVLRAADRAASLTRQMLAFSRQQVLEPRVLDLGQVLTDTEKMIRRLIGEDVEIVLRLPGNLGLVKADPVQVEQVLLNLVVNARDAMPHGGHLTLEVANFDTTPDFLVRHPEVAPGAYVLLTVSDDGEGMPPDVVPRIFEPFFTTKEPGKGTGLGLATVYGIVRQSGGTIWVRSALHEGSSFHVLLPRVFGAQESAATPSIRPHGRGERVLVVEDDDMVRPITVAMLERLGYRTLAAASGEDALRLCRDPGQVVDLLLSDVVMRGMNGPELASEFRRVRPGTPVLFVTGYTHDSATIERLSAGGAPYLPKPFSLDALGQGVRRALGSRAQV</sequence>
<dbReference type="Gene3D" id="3.30.565.10">
    <property type="entry name" value="Histidine kinase-like ATPase, C-terminal domain"/>
    <property type="match status" value="1"/>
</dbReference>
<name>A0A933SBY7_UNCEI</name>
<dbReference type="Pfam" id="PF00072">
    <property type="entry name" value="Response_reg"/>
    <property type="match status" value="1"/>
</dbReference>
<organism evidence="9 10">
    <name type="scientific">Eiseniibacteriota bacterium</name>
    <dbReference type="NCBI Taxonomy" id="2212470"/>
    <lineage>
        <taxon>Bacteria</taxon>
        <taxon>Candidatus Eiseniibacteriota</taxon>
    </lineage>
</organism>
<dbReference type="SUPFAM" id="SSF52172">
    <property type="entry name" value="CheY-like"/>
    <property type="match status" value="1"/>
</dbReference>
<dbReference type="InterPro" id="IPR004358">
    <property type="entry name" value="Sig_transdc_His_kin-like_C"/>
</dbReference>
<evidence type="ECO:0000259" key="7">
    <source>
        <dbReference type="PROSITE" id="PS50110"/>
    </source>
</evidence>
<evidence type="ECO:0000256" key="1">
    <source>
        <dbReference type="ARBA" id="ARBA00000085"/>
    </source>
</evidence>
<comment type="caution">
    <text evidence="9">The sequence shown here is derived from an EMBL/GenBank/DDBJ whole genome shotgun (WGS) entry which is preliminary data.</text>
</comment>
<feature type="domain" description="Response regulatory" evidence="7">
    <location>
        <begin position="959"/>
        <end position="1075"/>
    </location>
</feature>
<feature type="domain" description="PAS" evidence="8">
    <location>
        <begin position="579"/>
        <end position="623"/>
    </location>
</feature>
<dbReference type="Gene3D" id="3.40.50.2300">
    <property type="match status" value="1"/>
</dbReference>
<dbReference type="SMART" id="SM00388">
    <property type="entry name" value="HisKA"/>
    <property type="match status" value="1"/>
</dbReference>
<keyword evidence="5" id="KW-1133">Transmembrane helix</keyword>
<dbReference type="PRINTS" id="PR00344">
    <property type="entry name" value="BCTRLSENSOR"/>
</dbReference>
<evidence type="ECO:0000313" key="10">
    <source>
        <dbReference type="Proteomes" id="UP000696931"/>
    </source>
</evidence>
<evidence type="ECO:0000259" key="6">
    <source>
        <dbReference type="PROSITE" id="PS50109"/>
    </source>
</evidence>
<dbReference type="InterPro" id="IPR036097">
    <property type="entry name" value="HisK_dim/P_sf"/>
</dbReference>
<feature type="transmembrane region" description="Helical" evidence="5">
    <location>
        <begin position="20"/>
        <end position="39"/>
    </location>
</feature>
<dbReference type="Gene3D" id="3.30.450.20">
    <property type="entry name" value="PAS domain"/>
    <property type="match status" value="2"/>
</dbReference>
<dbReference type="SMART" id="SM00387">
    <property type="entry name" value="HATPase_c"/>
    <property type="match status" value="1"/>
</dbReference>
<protein>
    <recommendedName>
        <fullName evidence="2">histidine kinase</fullName>
        <ecNumber evidence="2">2.7.13.3</ecNumber>
    </recommendedName>
</protein>
<dbReference type="PANTHER" id="PTHR43065">
    <property type="entry name" value="SENSOR HISTIDINE KINASE"/>
    <property type="match status" value="1"/>
</dbReference>
<dbReference type="PROSITE" id="PS50109">
    <property type="entry name" value="HIS_KIN"/>
    <property type="match status" value="1"/>
</dbReference>
<dbReference type="InterPro" id="IPR035965">
    <property type="entry name" value="PAS-like_dom_sf"/>
</dbReference>
<dbReference type="GO" id="GO:0000155">
    <property type="term" value="F:phosphorelay sensor kinase activity"/>
    <property type="evidence" value="ECO:0007669"/>
    <property type="project" value="InterPro"/>
</dbReference>
<dbReference type="InterPro" id="IPR036890">
    <property type="entry name" value="HATPase_C_sf"/>
</dbReference>
<dbReference type="SMART" id="SM00091">
    <property type="entry name" value="PAS"/>
    <property type="match status" value="2"/>
</dbReference>
<dbReference type="SUPFAM" id="SSF55874">
    <property type="entry name" value="ATPase domain of HSP90 chaperone/DNA topoisomerase II/histidine kinase"/>
    <property type="match status" value="1"/>
</dbReference>
<feature type="domain" description="Histidine kinase" evidence="6">
    <location>
        <begin position="717"/>
        <end position="940"/>
    </location>
</feature>
<dbReference type="Pfam" id="PF00512">
    <property type="entry name" value="HisKA"/>
    <property type="match status" value="1"/>
</dbReference>
<dbReference type="CDD" id="cd00082">
    <property type="entry name" value="HisKA"/>
    <property type="match status" value="1"/>
</dbReference>
<dbReference type="Proteomes" id="UP000696931">
    <property type="component" value="Unassembled WGS sequence"/>
</dbReference>
<evidence type="ECO:0000259" key="8">
    <source>
        <dbReference type="PROSITE" id="PS50112"/>
    </source>
</evidence>
<evidence type="ECO:0000256" key="5">
    <source>
        <dbReference type="SAM" id="Phobius"/>
    </source>
</evidence>
<dbReference type="EMBL" id="JACRIW010000048">
    <property type="protein sequence ID" value="MBI5169297.1"/>
    <property type="molecule type" value="Genomic_DNA"/>
</dbReference>
<feature type="transmembrane region" description="Helical" evidence="5">
    <location>
        <begin position="268"/>
        <end position="287"/>
    </location>
</feature>
<dbReference type="SUPFAM" id="SSF47384">
    <property type="entry name" value="Homodimeric domain of signal transducing histidine kinase"/>
    <property type="match status" value="1"/>
</dbReference>
<evidence type="ECO:0000313" key="9">
    <source>
        <dbReference type="EMBL" id="MBI5169297.1"/>
    </source>
</evidence>